<evidence type="ECO:0000313" key="1">
    <source>
        <dbReference type="EMBL" id="MBD1381742.1"/>
    </source>
</evidence>
<dbReference type="EMBL" id="JACXAI010000021">
    <property type="protein sequence ID" value="MBD1381742.1"/>
    <property type="molecule type" value="Genomic_DNA"/>
</dbReference>
<sequence length="95" mass="10777">MFFFAILIAFILIQFANEKPKVVVVLKELNTKNQFWDIVKAGAEKGFRDFDIDGKVIAPSNEDEVNGQEKILKNVLKEKPDVLIVSLIDVTRISI</sequence>
<dbReference type="InterPro" id="IPR028082">
    <property type="entry name" value="Peripla_BP_I"/>
</dbReference>
<name>A0A926NCI1_9BACI</name>
<protein>
    <recommendedName>
        <fullName evidence="3">Sugar ABC transporter substrate-binding protein</fullName>
    </recommendedName>
</protein>
<keyword evidence="2" id="KW-1185">Reference proteome</keyword>
<dbReference type="Gene3D" id="3.40.50.2300">
    <property type="match status" value="1"/>
</dbReference>
<evidence type="ECO:0008006" key="3">
    <source>
        <dbReference type="Google" id="ProtNLM"/>
    </source>
</evidence>
<dbReference type="RefSeq" id="WP_191159340.1">
    <property type="nucleotide sequence ID" value="NZ_JACXAI010000021.1"/>
</dbReference>
<reference evidence="1" key="1">
    <citation type="submission" date="2020-09" db="EMBL/GenBank/DDBJ databases">
        <title>A novel bacterium of genus Bacillus, isolated from South China Sea.</title>
        <authorList>
            <person name="Huang H."/>
            <person name="Mo K."/>
            <person name="Hu Y."/>
        </authorList>
    </citation>
    <scope>NUCLEOTIDE SEQUENCE</scope>
    <source>
        <strain evidence="1">IB182487</strain>
    </source>
</reference>
<dbReference type="SUPFAM" id="SSF53822">
    <property type="entry name" value="Periplasmic binding protein-like I"/>
    <property type="match status" value="1"/>
</dbReference>
<dbReference type="AlphaFoldDB" id="A0A926NCI1"/>
<organism evidence="1 2">
    <name type="scientific">Metabacillus arenae</name>
    <dbReference type="NCBI Taxonomy" id="2771434"/>
    <lineage>
        <taxon>Bacteria</taxon>
        <taxon>Bacillati</taxon>
        <taxon>Bacillota</taxon>
        <taxon>Bacilli</taxon>
        <taxon>Bacillales</taxon>
        <taxon>Bacillaceae</taxon>
        <taxon>Metabacillus</taxon>
    </lineage>
</organism>
<proteinExistence type="predicted"/>
<gene>
    <name evidence="1" type="ORF">IC621_16030</name>
</gene>
<dbReference type="Proteomes" id="UP000626844">
    <property type="component" value="Unassembled WGS sequence"/>
</dbReference>
<comment type="caution">
    <text evidence="1">The sequence shown here is derived from an EMBL/GenBank/DDBJ whole genome shotgun (WGS) entry which is preliminary data.</text>
</comment>
<evidence type="ECO:0000313" key="2">
    <source>
        <dbReference type="Proteomes" id="UP000626844"/>
    </source>
</evidence>
<accession>A0A926NCI1</accession>